<evidence type="ECO:0000313" key="3">
    <source>
        <dbReference type="EMBL" id="PJY73727.1"/>
    </source>
</evidence>
<dbReference type="Pfam" id="PF13692">
    <property type="entry name" value="Glyco_trans_1_4"/>
    <property type="match status" value="1"/>
</dbReference>
<feature type="domain" description="Glycosyltransferase subfamily 4-like N-terminal" evidence="2">
    <location>
        <begin position="49"/>
        <end position="172"/>
    </location>
</feature>
<dbReference type="CDD" id="cd03801">
    <property type="entry name" value="GT4_PimA-like"/>
    <property type="match status" value="1"/>
</dbReference>
<dbReference type="Proteomes" id="UP000231846">
    <property type="component" value="Unassembled WGS sequence"/>
</dbReference>
<dbReference type="GO" id="GO:0009103">
    <property type="term" value="P:lipopolysaccharide biosynthetic process"/>
    <property type="evidence" value="ECO:0007669"/>
    <property type="project" value="TreeGrafter"/>
</dbReference>
<dbReference type="PANTHER" id="PTHR46401:SF2">
    <property type="entry name" value="GLYCOSYLTRANSFERASE WBBK-RELATED"/>
    <property type="match status" value="1"/>
</dbReference>
<comment type="caution">
    <text evidence="3">The sequence shown here is derived from an EMBL/GenBank/DDBJ whole genome shotgun (WGS) entry which is preliminary data.</text>
</comment>
<dbReference type="AlphaFoldDB" id="A0A0K6BYA8"/>
<keyword evidence="1 3" id="KW-0808">Transferase</keyword>
<dbReference type="GO" id="GO:0102710">
    <property type="term" value="F:D-inositol-3-phosphate glycosyltransferase activity"/>
    <property type="evidence" value="ECO:0007669"/>
    <property type="project" value="UniProtKB-EC"/>
</dbReference>
<accession>A0A0K6BYA8</accession>
<organism evidence="3 4">
    <name type="scientific">Bacteroides fragilis</name>
    <dbReference type="NCBI Taxonomy" id="817"/>
    <lineage>
        <taxon>Bacteria</taxon>
        <taxon>Pseudomonadati</taxon>
        <taxon>Bacteroidota</taxon>
        <taxon>Bacteroidia</taxon>
        <taxon>Bacteroidales</taxon>
        <taxon>Bacteroidaceae</taxon>
        <taxon>Bacteroides</taxon>
    </lineage>
</organism>
<gene>
    <name evidence="3" type="primary">mshA_5</name>
    <name evidence="3" type="ORF">CQW34_03001</name>
</gene>
<dbReference type="Pfam" id="PF13439">
    <property type="entry name" value="Glyco_transf_4"/>
    <property type="match status" value="1"/>
</dbReference>
<dbReference type="RefSeq" id="WP_032568983.1">
    <property type="nucleotide sequence ID" value="NZ_BAABYZ010000001.1"/>
</dbReference>
<keyword evidence="3" id="KW-0328">Glycosyltransferase</keyword>
<evidence type="ECO:0000256" key="1">
    <source>
        <dbReference type="ARBA" id="ARBA00022679"/>
    </source>
</evidence>
<evidence type="ECO:0000259" key="2">
    <source>
        <dbReference type="Pfam" id="PF13439"/>
    </source>
</evidence>
<dbReference type="EC" id="2.4.1.250" evidence="3"/>
<dbReference type="EMBL" id="PDCW01000022">
    <property type="protein sequence ID" value="PJY73727.1"/>
    <property type="molecule type" value="Genomic_DNA"/>
</dbReference>
<protein>
    <submittedName>
        <fullName evidence="3">D-inositol 3-phosphate glycosyltransferase</fullName>
        <ecNumber evidence="3">2.4.1.250</ecNumber>
    </submittedName>
</protein>
<dbReference type="SUPFAM" id="SSF53756">
    <property type="entry name" value="UDP-Glycosyltransferase/glycogen phosphorylase"/>
    <property type="match status" value="1"/>
</dbReference>
<dbReference type="InterPro" id="IPR028098">
    <property type="entry name" value="Glyco_trans_4-like_N"/>
</dbReference>
<reference evidence="3 4" key="1">
    <citation type="journal article" date="2017" name="MBio">
        <title>Gut Symbiont Bacteroides fragilis Secretes a Eukaryotic-Like Ubiquitin Protein That Mediates Intraspecies Antagonism.</title>
        <authorList>
            <person name="Chatzidaki-Livanis M."/>
            <person name="Coyne M.J."/>
            <person name="Roelofs K.G."/>
            <person name="Gentyala R.R."/>
            <person name="Caldwell J.M."/>
            <person name="Comstock L.E."/>
        </authorList>
    </citation>
    <scope>NUCLEOTIDE SEQUENCE [LARGE SCALE GENOMIC DNA]</scope>
    <source>
        <strain evidence="3 4">12905</strain>
    </source>
</reference>
<evidence type="ECO:0000313" key="4">
    <source>
        <dbReference type="Proteomes" id="UP000231846"/>
    </source>
</evidence>
<sequence>MNIAFLSSLNPRDIHNWSGTLYYMYHHLEKDHRLTWTGWQQYEEAIKFHRENFGEDPPFSPEKYAQLFGKMLTDLFHYEYYDLIICRDYFFLAYLTTDIPVVYIGDTTCRLFNQYLKIADSPKLDLAEKLEERSIQKATHIVYASEWAKNSAINHYHATPEKISVIEFGANIDNIPEYTDHDCISVCNLLFIGKNWEMKGGNKTIEIFYSVKKKGIPCTLTIIGSTPTQIPKDTDIVVYPYIDKSSSEGQKLFEQILSQSHYLIAPTLFDCFGIIYCEASAYGIPVLTTDVGGISQAVHNGYNGFLFTADTPASEYADKIIDLYMNKDMYTNLRRECRKHFETRLNWNVWKKRMNDLLISIKEREEGTYIPVYVINIKEREERRKHIVREFEGKSEFEFHLVEACTHSKGTIGLWNSITKVIKMAKEREDDVIVICEDDHFFTENYSSGLLFKEIQEAYMQGAELLSGGIGGFGQAVPVGYHRYWVDWFWNTQFIVIYSSAFDTILSYEFQENDTADGVLSKIIHNKMVIYPFISEQKDFGYSDVTLGNMEYPGKIREFFTRTNAKFKMIRTIQELSVLEYCIKYTL</sequence>
<dbReference type="Gene3D" id="3.40.50.2000">
    <property type="entry name" value="Glycogen Phosphorylase B"/>
    <property type="match status" value="2"/>
</dbReference>
<proteinExistence type="predicted"/>
<dbReference type="PANTHER" id="PTHR46401">
    <property type="entry name" value="GLYCOSYLTRANSFERASE WBBK-RELATED"/>
    <property type="match status" value="1"/>
</dbReference>
<name>A0A0K6BYA8_BACFG</name>